<dbReference type="EMBL" id="BMML01000066">
    <property type="protein sequence ID" value="GGN47240.1"/>
    <property type="molecule type" value="Genomic_DNA"/>
</dbReference>
<accession>A0A917XQP8</accession>
<protein>
    <submittedName>
        <fullName evidence="2">Uncharacterized protein</fullName>
    </submittedName>
</protein>
<evidence type="ECO:0000313" key="3">
    <source>
        <dbReference type="Proteomes" id="UP000653411"/>
    </source>
</evidence>
<keyword evidence="3" id="KW-1185">Reference proteome</keyword>
<reference evidence="2" key="2">
    <citation type="submission" date="2020-09" db="EMBL/GenBank/DDBJ databases">
        <authorList>
            <person name="Sun Q."/>
            <person name="Zhou Y."/>
        </authorList>
    </citation>
    <scope>NUCLEOTIDE SEQUENCE</scope>
    <source>
        <strain evidence="2">CGMCC 4.7110</strain>
    </source>
</reference>
<organism evidence="2 3">
    <name type="scientific">Streptomyces fuscichromogenes</name>
    <dbReference type="NCBI Taxonomy" id="1324013"/>
    <lineage>
        <taxon>Bacteria</taxon>
        <taxon>Bacillati</taxon>
        <taxon>Actinomycetota</taxon>
        <taxon>Actinomycetes</taxon>
        <taxon>Kitasatosporales</taxon>
        <taxon>Streptomycetaceae</taxon>
        <taxon>Streptomyces</taxon>
    </lineage>
</organism>
<dbReference type="Proteomes" id="UP000653411">
    <property type="component" value="Unassembled WGS sequence"/>
</dbReference>
<proteinExistence type="predicted"/>
<reference evidence="2" key="1">
    <citation type="journal article" date="2014" name="Int. J. Syst. Evol. Microbiol.">
        <title>Complete genome sequence of Corynebacterium casei LMG S-19264T (=DSM 44701T), isolated from a smear-ripened cheese.</title>
        <authorList>
            <consortium name="US DOE Joint Genome Institute (JGI-PGF)"/>
            <person name="Walter F."/>
            <person name="Albersmeier A."/>
            <person name="Kalinowski J."/>
            <person name="Ruckert C."/>
        </authorList>
    </citation>
    <scope>NUCLEOTIDE SEQUENCE</scope>
    <source>
        <strain evidence="2">CGMCC 4.7110</strain>
    </source>
</reference>
<dbReference type="RefSeq" id="WP_189269738.1">
    <property type="nucleotide sequence ID" value="NZ_BMML01000066.1"/>
</dbReference>
<comment type="caution">
    <text evidence="2">The sequence shown here is derived from an EMBL/GenBank/DDBJ whole genome shotgun (WGS) entry which is preliminary data.</text>
</comment>
<dbReference type="AlphaFoldDB" id="A0A917XQP8"/>
<evidence type="ECO:0000256" key="1">
    <source>
        <dbReference type="SAM" id="MobiDB-lite"/>
    </source>
</evidence>
<name>A0A917XQP8_9ACTN</name>
<evidence type="ECO:0000313" key="2">
    <source>
        <dbReference type="EMBL" id="GGN47240.1"/>
    </source>
</evidence>
<sequence length="176" mass="18900">MTAIEEQPAGTAQEGIPDSSALTVDDATRATQPHLPYADAVHAALAEIELLPDLVEVGTRREGMHSGRLQPPELVARLEWLPGHDDLATLAVQVEGLVVEWSHLGGWVIRSGSDLVVLDVDDLADPATVAEAAMHAALCGLRCSCEQPLPGRWKHAVYLDIALVAYDEREGARDDT</sequence>
<feature type="region of interest" description="Disordered" evidence="1">
    <location>
        <begin position="1"/>
        <end position="20"/>
    </location>
</feature>
<gene>
    <name evidence="2" type="ORF">GCM10011578_100730</name>
</gene>